<organism evidence="2 3">
    <name type="scientific">Zasmidium cellare ATCC 36951</name>
    <dbReference type="NCBI Taxonomy" id="1080233"/>
    <lineage>
        <taxon>Eukaryota</taxon>
        <taxon>Fungi</taxon>
        <taxon>Dikarya</taxon>
        <taxon>Ascomycota</taxon>
        <taxon>Pezizomycotina</taxon>
        <taxon>Dothideomycetes</taxon>
        <taxon>Dothideomycetidae</taxon>
        <taxon>Mycosphaerellales</taxon>
        <taxon>Mycosphaerellaceae</taxon>
        <taxon>Zasmidium</taxon>
    </lineage>
</organism>
<feature type="compositionally biased region" description="Low complexity" evidence="1">
    <location>
        <begin position="995"/>
        <end position="1009"/>
    </location>
</feature>
<proteinExistence type="predicted"/>
<feature type="compositionally biased region" description="Low complexity" evidence="1">
    <location>
        <begin position="140"/>
        <end position="167"/>
    </location>
</feature>
<name>A0A6A6CQ72_ZASCE</name>
<dbReference type="InterPro" id="IPR011993">
    <property type="entry name" value="PH-like_dom_sf"/>
</dbReference>
<feature type="compositionally biased region" description="Polar residues" evidence="1">
    <location>
        <begin position="662"/>
        <end position="685"/>
    </location>
</feature>
<feature type="compositionally biased region" description="Acidic residues" evidence="1">
    <location>
        <begin position="503"/>
        <end position="531"/>
    </location>
</feature>
<feature type="compositionally biased region" description="Low complexity" evidence="1">
    <location>
        <begin position="223"/>
        <end position="240"/>
    </location>
</feature>
<dbReference type="Proteomes" id="UP000799537">
    <property type="component" value="Unassembled WGS sequence"/>
</dbReference>
<feature type="compositionally biased region" description="Polar residues" evidence="1">
    <location>
        <begin position="176"/>
        <end position="212"/>
    </location>
</feature>
<feature type="region of interest" description="Disordered" evidence="1">
    <location>
        <begin position="48"/>
        <end position="111"/>
    </location>
</feature>
<feature type="compositionally biased region" description="Low complexity" evidence="1">
    <location>
        <begin position="62"/>
        <end position="83"/>
    </location>
</feature>
<feature type="region of interest" description="Disordered" evidence="1">
    <location>
        <begin position="130"/>
        <end position="720"/>
    </location>
</feature>
<dbReference type="Gene3D" id="2.30.29.30">
    <property type="entry name" value="Pleckstrin-homology domain (PH domain)/Phosphotyrosine-binding domain (PTB)"/>
    <property type="match status" value="1"/>
</dbReference>
<protein>
    <recommendedName>
        <fullName evidence="4">RanBD1 domain-containing protein</fullName>
    </recommendedName>
</protein>
<evidence type="ECO:0000313" key="2">
    <source>
        <dbReference type="EMBL" id="KAF2169221.1"/>
    </source>
</evidence>
<dbReference type="OrthoDB" id="10265837at2759"/>
<feature type="compositionally biased region" description="Polar residues" evidence="1">
    <location>
        <begin position="84"/>
        <end position="111"/>
    </location>
</feature>
<keyword evidence="3" id="KW-1185">Reference proteome</keyword>
<feature type="compositionally biased region" description="Low complexity" evidence="1">
    <location>
        <begin position="275"/>
        <end position="284"/>
    </location>
</feature>
<feature type="compositionally biased region" description="Low complexity" evidence="1">
    <location>
        <begin position="1018"/>
        <end position="1033"/>
    </location>
</feature>
<feature type="compositionally biased region" description="Low complexity" evidence="1">
    <location>
        <begin position="791"/>
        <end position="810"/>
    </location>
</feature>
<dbReference type="AlphaFoldDB" id="A0A6A6CQ72"/>
<evidence type="ECO:0000256" key="1">
    <source>
        <dbReference type="SAM" id="MobiDB-lite"/>
    </source>
</evidence>
<feature type="compositionally biased region" description="Polar residues" evidence="1">
    <location>
        <begin position="481"/>
        <end position="492"/>
    </location>
</feature>
<feature type="compositionally biased region" description="Polar residues" evidence="1">
    <location>
        <begin position="747"/>
        <end position="762"/>
    </location>
</feature>
<evidence type="ECO:0000313" key="3">
    <source>
        <dbReference type="Proteomes" id="UP000799537"/>
    </source>
</evidence>
<dbReference type="GeneID" id="54565366"/>
<dbReference type="SUPFAM" id="SSF50729">
    <property type="entry name" value="PH domain-like"/>
    <property type="match status" value="1"/>
</dbReference>
<gene>
    <name evidence="2" type="ORF">M409DRAFT_52492</name>
</gene>
<feature type="compositionally biased region" description="Low complexity" evidence="1">
    <location>
        <begin position="732"/>
        <end position="741"/>
    </location>
</feature>
<feature type="compositionally biased region" description="Polar residues" evidence="1">
    <location>
        <begin position="243"/>
        <end position="263"/>
    </location>
</feature>
<dbReference type="RefSeq" id="XP_033670110.1">
    <property type="nucleotide sequence ID" value="XM_033812094.1"/>
</dbReference>
<feature type="compositionally biased region" description="Low complexity" evidence="1">
    <location>
        <begin position="892"/>
        <end position="908"/>
    </location>
</feature>
<feature type="compositionally biased region" description="Polar residues" evidence="1">
    <location>
        <begin position="935"/>
        <end position="951"/>
    </location>
</feature>
<feature type="compositionally biased region" description="Polar residues" evidence="1">
    <location>
        <begin position="551"/>
        <end position="570"/>
    </location>
</feature>
<accession>A0A6A6CQ72</accession>
<sequence length="1194" mass="125816">MGKRGADSLPLEEECIRYPDGRTLIFRPNETHIDNPPVRATAAQLARRKIAQPARPSRCRGASPAMAAPPNNNAMPPFSSNNAFGQSSTNNVFGQSSTNNAFGQPSQQSNGQAIDANDLKAVVRSKFGAFNLEDKPQPSGPSNGMSGMFSFGSSFGSNQQQGTASSFGGFGQGQQDTITPATAATSTFGSFGKPQEQNGASLFGQPQQSSGFGSFGKPQEQNSASSFGQPQQSSGFGSFGKPQEQNDASSFGQPQQSDGSGLSEQKKLPTFGLSQQQEQPAAQQSKPRDPPRRVVSQPSSITMIHQPLQNGTQTPAASTHGPIPRQAAQPNGEQKGLFGAPTPRPQAQSNGEQKGLFGAPTPRPQAQSNGEQKGLFGAPTPRPQAQSNGEQKGLFGAPTPRPQAQSNGEQKGLFGALTPPPAQPNGEQKGLFSAPTSQQPAQSNGEQKGLFGATIGPFEPPKNGGSVFDDYNNRPPRKSSFVFTSSDPSQIYQPKKKNHASDNNDEQAMEEDDDEQGVEDDNDEQAMEDDTDKQAAESRVVGKLGGPLFLPSTNSSFPPINSESPATKSRSIFDRMDPADRAKLGSPKTAAVPQKSLLSKEPETPAATPLSAESAAPKPRSLFDRMEPAATAPSAENSTPKPRSLFDRVQPADQAKVIALSNAGSPQKSKAFDTSATSQPSTLLATQDDATKESSPFPKPASQPSSELFAPATPQPAAPTAFKVPVAAPLASAAAPSAPLSGKTPETAATSQPSTLLATQNDAAKEFSPFPKPASQPSPELFAPATPQPAAPTAFKVPVTAPPTRAAAPSAPLPKFKTTGPSVAAEELSPEQQARLKSLNDGLLAHLRTQVLEQDWTPIFQYYTEQAAKIRGVELPPAPTSSATQPHNDLFSKPAAPKATETATASAAGKKRPFIEEGDDEPAQTLGSEKRSKLNDSFSKLSETSSASQATGAAPAMKAVSATTPAAGNKRPFTEDDDDDPAQTPGSEKRSKLNESSSKPSETTTSAAELFSSSFNKSASTTTPAASSAAEASKLAPGVTTDGEASSTADGDPSDEKQDPQIEVDMTALLPAERDANEVLMEFNHIQSKKLVTGEDGKSKWDVIGEGRAYLLKHKETGKIRMLQKVGLGQLALNFEPIKGMSYGLYPTKNTMVNTVFQDHIHCNPPKLERFYLVTETANQAEELVDLLQEAARR</sequence>
<evidence type="ECO:0008006" key="4">
    <source>
        <dbReference type="Google" id="ProtNLM"/>
    </source>
</evidence>
<feature type="compositionally biased region" description="Polar residues" evidence="1">
    <location>
        <begin position="434"/>
        <end position="446"/>
    </location>
</feature>
<feature type="region of interest" description="Disordered" evidence="1">
    <location>
        <begin position="732"/>
        <end position="824"/>
    </location>
</feature>
<reference evidence="2" key="1">
    <citation type="journal article" date="2020" name="Stud. Mycol.">
        <title>101 Dothideomycetes genomes: a test case for predicting lifestyles and emergence of pathogens.</title>
        <authorList>
            <person name="Haridas S."/>
            <person name="Albert R."/>
            <person name="Binder M."/>
            <person name="Bloem J."/>
            <person name="Labutti K."/>
            <person name="Salamov A."/>
            <person name="Andreopoulos B."/>
            <person name="Baker S."/>
            <person name="Barry K."/>
            <person name="Bills G."/>
            <person name="Bluhm B."/>
            <person name="Cannon C."/>
            <person name="Castanera R."/>
            <person name="Culley D."/>
            <person name="Daum C."/>
            <person name="Ezra D."/>
            <person name="Gonzalez J."/>
            <person name="Henrissat B."/>
            <person name="Kuo A."/>
            <person name="Liang C."/>
            <person name="Lipzen A."/>
            <person name="Lutzoni F."/>
            <person name="Magnuson J."/>
            <person name="Mondo S."/>
            <person name="Nolan M."/>
            <person name="Ohm R."/>
            <person name="Pangilinan J."/>
            <person name="Park H.-J."/>
            <person name="Ramirez L."/>
            <person name="Alfaro M."/>
            <person name="Sun H."/>
            <person name="Tritt A."/>
            <person name="Yoshinaga Y."/>
            <person name="Zwiers L.-H."/>
            <person name="Turgeon B."/>
            <person name="Goodwin S."/>
            <person name="Spatafora J."/>
            <person name="Crous P."/>
            <person name="Grigoriev I."/>
        </authorList>
    </citation>
    <scope>NUCLEOTIDE SEQUENCE</scope>
    <source>
        <strain evidence="2">ATCC 36951</strain>
    </source>
</reference>
<feature type="compositionally biased region" description="Basic and acidic residues" evidence="1">
    <location>
        <begin position="571"/>
        <end position="583"/>
    </location>
</feature>
<dbReference type="EMBL" id="ML993588">
    <property type="protein sequence ID" value="KAF2169221.1"/>
    <property type="molecule type" value="Genomic_DNA"/>
</dbReference>
<feature type="region of interest" description="Disordered" evidence="1">
    <location>
        <begin position="875"/>
        <end position="1060"/>
    </location>
</feature>
<feature type="compositionally biased region" description="Polar residues" evidence="1">
    <location>
        <begin position="296"/>
        <end position="317"/>
    </location>
</feature>